<feature type="domain" description="Exostosin GT47" evidence="1">
    <location>
        <begin position="239"/>
        <end position="313"/>
    </location>
</feature>
<gene>
    <name evidence="2" type="ORF">COU19_00545</name>
</gene>
<dbReference type="PANTHER" id="PTHR11062:SF281">
    <property type="entry name" value="EXOSTOSIN-LIKE 2"/>
    <property type="match status" value="1"/>
</dbReference>
<dbReference type="Proteomes" id="UP000230179">
    <property type="component" value="Unassembled WGS sequence"/>
</dbReference>
<name>A0A2H0UCN5_9BACT</name>
<dbReference type="AlphaFoldDB" id="A0A2H0UCN5"/>
<dbReference type="EMBL" id="PFBL01000004">
    <property type="protein sequence ID" value="PIR83436.1"/>
    <property type="molecule type" value="Genomic_DNA"/>
</dbReference>
<dbReference type="InterPro" id="IPR040911">
    <property type="entry name" value="Exostosin_GT47"/>
</dbReference>
<accession>A0A2H0UCN5</accession>
<proteinExistence type="predicted"/>
<dbReference type="PANTHER" id="PTHR11062">
    <property type="entry name" value="EXOSTOSIN HEPARAN SULFATE GLYCOSYLTRANSFERASE -RELATED"/>
    <property type="match status" value="1"/>
</dbReference>
<evidence type="ECO:0000313" key="2">
    <source>
        <dbReference type="EMBL" id="PIR83436.1"/>
    </source>
</evidence>
<organism evidence="2 3">
    <name type="scientific">Candidatus Kaiserbacteria bacterium CG10_big_fil_rev_8_21_14_0_10_56_12</name>
    <dbReference type="NCBI Taxonomy" id="1974611"/>
    <lineage>
        <taxon>Bacteria</taxon>
        <taxon>Candidatus Kaiseribacteriota</taxon>
    </lineage>
</organism>
<sequence length="368" mass="42631">MTPQPHLTFYVDPAWRRDGIHTPLLNPWWGNPFTEASPFTKQLFDTYSFDTHYYTVTDHIEEADMVLGPYPQVWCHRYEPALFDTFVETARDLQLPLLVDGTGDIERPVDEEHVYVLRYGGYRFLPEKRRIQVPLFTDDLLVRYCGGQFGAREKTSRRPTIGFAGWSTLSGVQRLKTGIKELPVRLHSMFDERYHACTKGVLWRERVLGVLRQSLRVETQFHARRSFSGSTKTAEGDMATLRDEFVQSILSSDYALDIRGDANDSSRLFEITSLGRIPIIFDTERRLPFANELDYSTFALVVDFRVLAHLPDIVADFHAALTPERFVEMQRRARVAYEQFFRLDAATKHIITDISTQVARDHRQAKTM</sequence>
<protein>
    <recommendedName>
        <fullName evidence="1">Exostosin GT47 domain-containing protein</fullName>
    </recommendedName>
</protein>
<dbReference type="InterPro" id="IPR004263">
    <property type="entry name" value="Exostosin"/>
</dbReference>
<comment type="caution">
    <text evidence="2">The sequence shown here is derived from an EMBL/GenBank/DDBJ whole genome shotgun (WGS) entry which is preliminary data.</text>
</comment>
<dbReference type="Pfam" id="PF03016">
    <property type="entry name" value="Exostosin_GT47"/>
    <property type="match status" value="1"/>
</dbReference>
<dbReference type="GO" id="GO:0016757">
    <property type="term" value="F:glycosyltransferase activity"/>
    <property type="evidence" value="ECO:0007669"/>
    <property type="project" value="InterPro"/>
</dbReference>
<evidence type="ECO:0000259" key="1">
    <source>
        <dbReference type="Pfam" id="PF03016"/>
    </source>
</evidence>
<evidence type="ECO:0000313" key="3">
    <source>
        <dbReference type="Proteomes" id="UP000230179"/>
    </source>
</evidence>
<reference evidence="3" key="1">
    <citation type="submission" date="2017-09" db="EMBL/GenBank/DDBJ databases">
        <title>Depth-based differentiation of microbial function through sediment-hosted aquifers and enrichment of novel symbionts in the deep terrestrial subsurface.</title>
        <authorList>
            <person name="Probst A.J."/>
            <person name="Ladd B."/>
            <person name="Jarett J.K."/>
            <person name="Geller-Mcgrath D.E."/>
            <person name="Sieber C.M.K."/>
            <person name="Emerson J.B."/>
            <person name="Anantharaman K."/>
            <person name="Thomas B.C."/>
            <person name="Malmstrom R."/>
            <person name="Stieglmeier M."/>
            <person name="Klingl A."/>
            <person name="Woyke T."/>
            <person name="Ryan C.M."/>
            <person name="Banfield J.F."/>
        </authorList>
    </citation>
    <scope>NUCLEOTIDE SEQUENCE [LARGE SCALE GENOMIC DNA]</scope>
</reference>